<dbReference type="PANTHER" id="PTHR33096">
    <property type="entry name" value="CXC2 DOMAIN-CONTAINING PROTEIN"/>
    <property type="match status" value="1"/>
</dbReference>
<proteinExistence type="predicted"/>
<sequence>MAAMRRIRRSNKIPLNFVSRTRSRRPRIGVRREIVCVIPTPTLTSSDVSLAVEDREIPEEIICHENVVETGAVDVSAHSKRKEKLAEMWDSLRSSATQVLTEGFGLPEVKCCCEERATVRCLQCGPCSYFCPRCAVLQHKSSFFHHCPEVWNGVCFIPFDVPGLCFNQHLHLCDKQKPRSVTLFHIEGMPQTVSVTFCECEPDALTLMRLRYWPGTPKRPAVAFSFALMDWLELLLLECQVAVKDFATVLELRITASLRQMPCTIYPVLIDAFEEYRYYKGQIRSLKGVCENVSAACPACPKTEGTVTISIDGNFGLCRKKAAGSSSHGPLSGTKMFLDQSMVTNYITHYSCPTTVYRGTQQCSDFLAGNALRSNSRYSRLDETGVMGAACRHEYPICFLSLQHGERISYSVLLLEKLREKFRNHHIQFMYDIACTLKKHLMNAGRRDLLETVELAIPVFHAYGHKMACQIEFNPRSIPGFGLSDGEVLERLWSYLRRFSAMTKEMRPSHRIDVLTDALLHYARRTARNMSKLLNKRLDHAKRVEQEAEQKLRELRNKSLAVFTDEDIVGWVQQERTLVQPQCSQSELMTKIESAVRERLHLLRLKSKYADGQKIAIRLSRRITVVTRQLKKVL</sequence>
<reference evidence="3" key="1">
    <citation type="submission" date="2023-03" db="EMBL/GenBank/DDBJ databases">
        <authorList>
            <person name="Steffen K."/>
            <person name="Cardenas P."/>
        </authorList>
    </citation>
    <scope>NUCLEOTIDE SEQUENCE</scope>
</reference>
<dbReference type="Proteomes" id="UP001174909">
    <property type="component" value="Unassembled WGS sequence"/>
</dbReference>
<gene>
    <name evidence="3" type="ORF">GBAR_LOCUS12350</name>
</gene>
<accession>A0AA35S139</accession>
<dbReference type="Pfam" id="PF18802">
    <property type="entry name" value="CxC1"/>
    <property type="match status" value="1"/>
</dbReference>
<feature type="domain" description="CxC1-like cysteine cluster associated with KDZ transposases" evidence="2">
    <location>
        <begin position="174"/>
        <end position="250"/>
    </location>
</feature>
<protein>
    <recommendedName>
        <fullName evidence="2">CxC1-like cysteine cluster associated with KDZ transposases domain-containing protein</fullName>
    </recommendedName>
</protein>
<name>A0AA35S139_GEOBA</name>
<evidence type="ECO:0000256" key="1">
    <source>
        <dbReference type="SAM" id="Coils"/>
    </source>
</evidence>
<dbReference type="EMBL" id="CASHTH010001842">
    <property type="protein sequence ID" value="CAI8020677.1"/>
    <property type="molecule type" value="Genomic_DNA"/>
</dbReference>
<comment type="caution">
    <text evidence="3">The sequence shown here is derived from an EMBL/GenBank/DDBJ whole genome shotgun (WGS) entry which is preliminary data.</text>
</comment>
<dbReference type="Pfam" id="PF18758">
    <property type="entry name" value="KDZ"/>
    <property type="match status" value="1"/>
</dbReference>
<organism evidence="3 4">
    <name type="scientific">Geodia barretti</name>
    <name type="common">Barrett's horny sponge</name>
    <dbReference type="NCBI Taxonomy" id="519541"/>
    <lineage>
        <taxon>Eukaryota</taxon>
        <taxon>Metazoa</taxon>
        <taxon>Porifera</taxon>
        <taxon>Demospongiae</taxon>
        <taxon>Heteroscleromorpha</taxon>
        <taxon>Tetractinellida</taxon>
        <taxon>Astrophorina</taxon>
        <taxon>Geodiidae</taxon>
        <taxon>Geodia</taxon>
    </lineage>
</organism>
<dbReference type="InterPro" id="IPR040521">
    <property type="entry name" value="KDZ"/>
</dbReference>
<evidence type="ECO:0000259" key="2">
    <source>
        <dbReference type="Pfam" id="PF18802"/>
    </source>
</evidence>
<dbReference type="InterPro" id="IPR041320">
    <property type="entry name" value="CxC1"/>
</dbReference>
<dbReference type="AlphaFoldDB" id="A0AA35S139"/>
<evidence type="ECO:0000313" key="3">
    <source>
        <dbReference type="EMBL" id="CAI8020677.1"/>
    </source>
</evidence>
<dbReference type="PANTHER" id="PTHR33096:SF1">
    <property type="entry name" value="CXC1-LIKE CYSTEINE CLUSTER ASSOCIATED WITH KDZ TRANSPOSASES DOMAIN-CONTAINING PROTEIN"/>
    <property type="match status" value="1"/>
</dbReference>
<keyword evidence="4" id="KW-1185">Reference proteome</keyword>
<keyword evidence="1" id="KW-0175">Coiled coil</keyword>
<feature type="coiled-coil region" evidence="1">
    <location>
        <begin position="531"/>
        <end position="561"/>
    </location>
</feature>
<evidence type="ECO:0000313" key="4">
    <source>
        <dbReference type="Proteomes" id="UP001174909"/>
    </source>
</evidence>